<protein>
    <submittedName>
        <fullName evidence="2">Uncharacterized protein LOC104588021</fullName>
    </submittedName>
</protein>
<organism evidence="1 2">
    <name type="scientific">Nelumbo nucifera</name>
    <name type="common">Sacred lotus</name>
    <dbReference type="NCBI Taxonomy" id="4432"/>
    <lineage>
        <taxon>Eukaryota</taxon>
        <taxon>Viridiplantae</taxon>
        <taxon>Streptophyta</taxon>
        <taxon>Embryophyta</taxon>
        <taxon>Tracheophyta</taxon>
        <taxon>Spermatophyta</taxon>
        <taxon>Magnoliopsida</taxon>
        <taxon>Proteales</taxon>
        <taxon>Nelumbonaceae</taxon>
        <taxon>Nelumbo</taxon>
    </lineage>
</organism>
<dbReference type="PANTHER" id="PTHR33067">
    <property type="entry name" value="RNA-DIRECTED DNA POLYMERASE-RELATED"/>
    <property type="match status" value="1"/>
</dbReference>
<keyword evidence="1" id="KW-1185">Reference proteome</keyword>
<dbReference type="RefSeq" id="XP_010244115.1">
    <property type="nucleotide sequence ID" value="XM_010245813.1"/>
</dbReference>
<dbReference type="OrthoDB" id="778454at2759"/>
<dbReference type="OMA" id="MILTHEC"/>
<dbReference type="PANTHER" id="PTHR33067:SF35">
    <property type="entry name" value="ASPARTIC PEPTIDASE DDI1-TYPE DOMAIN-CONTAINING PROTEIN"/>
    <property type="match status" value="1"/>
</dbReference>
<evidence type="ECO:0000313" key="2">
    <source>
        <dbReference type="RefSeq" id="XP_010244115.1"/>
    </source>
</evidence>
<reference evidence="2" key="1">
    <citation type="submission" date="2025-08" db="UniProtKB">
        <authorList>
            <consortium name="RefSeq"/>
        </authorList>
    </citation>
    <scope>IDENTIFICATION</scope>
</reference>
<dbReference type="CDD" id="cd00303">
    <property type="entry name" value="retropepsin_like"/>
    <property type="match status" value="1"/>
</dbReference>
<dbReference type="InterPro" id="IPR021109">
    <property type="entry name" value="Peptidase_aspartic_dom_sf"/>
</dbReference>
<proteinExistence type="predicted"/>
<dbReference type="InParanoid" id="A0A1U7YUP9"/>
<dbReference type="Gene3D" id="2.40.70.10">
    <property type="entry name" value="Acid Proteases"/>
    <property type="match status" value="1"/>
</dbReference>
<dbReference type="KEGG" id="nnu:104588021"/>
<accession>A0A1U7YUP9</accession>
<dbReference type="GeneID" id="104588021"/>
<dbReference type="Proteomes" id="UP000189703">
    <property type="component" value="Unplaced"/>
</dbReference>
<sequence>MPHYAKFLKEILANKRKLGDVATVALNEECSAILLNKLPQKLKDPGSFTIPCTIGSLKINKALCDLGASINLMPYSIFKKLGLGEPQPTRVALQLADKSIKHPRGIIEDVLVKVDKFIFPMDFIVLDMEEDVDVPLILSDDSCYMIDVIDYAVGGCFQVNGQRLKPYIADGALPTPSTVYLDVH</sequence>
<dbReference type="AlphaFoldDB" id="A0A1U7YUP9"/>
<dbReference type="Pfam" id="PF13650">
    <property type="entry name" value="Asp_protease_2"/>
    <property type="match status" value="1"/>
</dbReference>
<gene>
    <name evidence="2" type="primary">LOC104588021</name>
</gene>
<name>A0A1U7YUP9_NELNU</name>
<evidence type="ECO:0000313" key="1">
    <source>
        <dbReference type="Proteomes" id="UP000189703"/>
    </source>
</evidence>
<dbReference type="eggNOG" id="KOG0017">
    <property type="taxonomic scope" value="Eukaryota"/>
</dbReference>